<organism evidence="2 3">
    <name type="scientific">Laodelphax striatellus</name>
    <name type="common">Small brown planthopper</name>
    <name type="synonym">Delphax striatella</name>
    <dbReference type="NCBI Taxonomy" id="195883"/>
    <lineage>
        <taxon>Eukaryota</taxon>
        <taxon>Metazoa</taxon>
        <taxon>Ecdysozoa</taxon>
        <taxon>Arthropoda</taxon>
        <taxon>Hexapoda</taxon>
        <taxon>Insecta</taxon>
        <taxon>Pterygota</taxon>
        <taxon>Neoptera</taxon>
        <taxon>Paraneoptera</taxon>
        <taxon>Hemiptera</taxon>
        <taxon>Auchenorrhyncha</taxon>
        <taxon>Fulgoroidea</taxon>
        <taxon>Delphacidae</taxon>
        <taxon>Criomorphinae</taxon>
        <taxon>Laodelphax</taxon>
    </lineage>
</organism>
<sequence>MTGRRKDSVVSDIVRTMDDLPCIVAKLTTTDTLYPFSQVLRLRVLQIVCGISEVVMGAVACIESRAAFTRLGLGVPAGLLTVIAASSSIQTSRGFGGYRSSSCGEGTIFRFLGPNFVLAVVLTLLWAVACGLQFLLLVQALLTVKHSRDSHTSFLVAVIQLVLSTLTLLAVILVLRIDCIYDPD</sequence>
<dbReference type="InParanoid" id="A0A482X7S7"/>
<dbReference type="STRING" id="195883.A0A482X7S7"/>
<evidence type="ECO:0000313" key="2">
    <source>
        <dbReference type="EMBL" id="RZF41351.1"/>
    </source>
</evidence>
<gene>
    <name evidence="2" type="ORF">LSTR_LSTR000065</name>
</gene>
<name>A0A482X7S7_LAOST</name>
<feature type="transmembrane region" description="Helical" evidence="1">
    <location>
        <begin position="116"/>
        <end position="142"/>
    </location>
</feature>
<dbReference type="OrthoDB" id="8188942at2759"/>
<evidence type="ECO:0008006" key="4">
    <source>
        <dbReference type="Google" id="ProtNLM"/>
    </source>
</evidence>
<keyword evidence="3" id="KW-1185">Reference proteome</keyword>
<protein>
    <recommendedName>
        <fullName evidence="4">MARVEL domain-containing protein</fullName>
    </recommendedName>
</protein>
<keyword evidence="1" id="KW-1133">Transmembrane helix</keyword>
<reference evidence="2 3" key="1">
    <citation type="journal article" date="2017" name="Gigascience">
        <title>Genome sequence of the small brown planthopper, Laodelphax striatellus.</title>
        <authorList>
            <person name="Zhu J."/>
            <person name="Jiang F."/>
            <person name="Wang X."/>
            <person name="Yang P."/>
            <person name="Bao Y."/>
            <person name="Zhao W."/>
            <person name="Wang W."/>
            <person name="Lu H."/>
            <person name="Wang Q."/>
            <person name="Cui N."/>
            <person name="Li J."/>
            <person name="Chen X."/>
            <person name="Luo L."/>
            <person name="Yu J."/>
            <person name="Kang L."/>
            <person name="Cui F."/>
        </authorList>
    </citation>
    <scope>NUCLEOTIDE SEQUENCE [LARGE SCALE GENOMIC DNA]</scope>
    <source>
        <strain evidence="2">Lst14</strain>
    </source>
</reference>
<proteinExistence type="predicted"/>
<keyword evidence="1" id="KW-0812">Transmembrane</keyword>
<evidence type="ECO:0000256" key="1">
    <source>
        <dbReference type="SAM" id="Phobius"/>
    </source>
</evidence>
<feature type="transmembrane region" description="Helical" evidence="1">
    <location>
        <begin position="154"/>
        <end position="177"/>
    </location>
</feature>
<accession>A0A482X7S7</accession>
<dbReference type="Proteomes" id="UP000291343">
    <property type="component" value="Unassembled WGS sequence"/>
</dbReference>
<comment type="caution">
    <text evidence="2">The sequence shown here is derived from an EMBL/GenBank/DDBJ whole genome shotgun (WGS) entry which is preliminary data.</text>
</comment>
<dbReference type="EMBL" id="QKKF02016774">
    <property type="protein sequence ID" value="RZF41351.1"/>
    <property type="molecule type" value="Genomic_DNA"/>
</dbReference>
<evidence type="ECO:0000313" key="3">
    <source>
        <dbReference type="Proteomes" id="UP000291343"/>
    </source>
</evidence>
<dbReference type="AlphaFoldDB" id="A0A482X7S7"/>
<keyword evidence="1" id="KW-0472">Membrane</keyword>